<feature type="transmembrane region" description="Helical" evidence="6">
    <location>
        <begin position="109"/>
        <end position="132"/>
    </location>
</feature>
<comment type="caution">
    <text evidence="7">The sequence shown here is derived from an EMBL/GenBank/DDBJ whole genome shotgun (WGS) entry which is preliminary data.</text>
</comment>
<organism evidence="7 8">
    <name type="scientific">Elysia marginata</name>
    <dbReference type="NCBI Taxonomy" id="1093978"/>
    <lineage>
        <taxon>Eukaryota</taxon>
        <taxon>Metazoa</taxon>
        <taxon>Spiralia</taxon>
        <taxon>Lophotrochozoa</taxon>
        <taxon>Mollusca</taxon>
        <taxon>Gastropoda</taxon>
        <taxon>Heterobranchia</taxon>
        <taxon>Euthyneura</taxon>
        <taxon>Panpulmonata</taxon>
        <taxon>Sacoglossa</taxon>
        <taxon>Placobranchoidea</taxon>
        <taxon>Plakobranchidae</taxon>
        <taxon>Elysia</taxon>
    </lineage>
</organism>
<keyword evidence="8" id="KW-1185">Reference proteome</keyword>
<dbReference type="PANTHER" id="PTHR13674">
    <property type="entry name" value="GROWTH AND TRANSFORMATION-DEPENDENT PROTEIN"/>
    <property type="match status" value="1"/>
</dbReference>
<sequence>MMASIMLKSLSRANVVGSFTSNLRTLRTRLTSRCLTNSSRRQNPASNQLMSVRRYSDEISNTGIPSGHATQKPTPFQQKLLVWAKMYPSVDKVPDRVSRGQLKKAMDIFRVRTSICMAALVFVFAAMMAMIGRKQRQEGMTMTKVVLEKRQDH</sequence>
<evidence type="ECO:0000256" key="5">
    <source>
        <dbReference type="ARBA" id="ARBA00023136"/>
    </source>
</evidence>
<evidence type="ECO:0000256" key="6">
    <source>
        <dbReference type="SAM" id="Phobius"/>
    </source>
</evidence>
<dbReference type="InterPro" id="IPR009432">
    <property type="entry name" value="DUF1075"/>
</dbReference>
<comment type="subcellular location">
    <subcellularLocation>
        <location evidence="1">Membrane</location>
        <topology evidence="1">Single-pass membrane protein</topology>
    </subcellularLocation>
</comment>
<evidence type="ECO:0000313" key="7">
    <source>
        <dbReference type="EMBL" id="GFR57526.1"/>
    </source>
</evidence>
<dbReference type="GO" id="GO:0016020">
    <property type="term" value="C:membrane"/>
    <property type="evidence" value="ECO:0007669"/>
    <property type="project" value="UniProtKB-SubCell"/>
</dbReference>
<dbReference type="PANTHER" id="PTHR13674:SF5">
    <property type="entry name" value="UPF0389 PROTEIN CG9231"/>
    <property type="match status" value="1"/>
</dbReference>
<accession>A0AAV4EA07</accession>
<protein>
    <submittedName>
        <fullName evidence="7">UPF0389 protein FAM162A</fullName>
    </submittedName>
</protein>
<evidence type="ECO:0000313" key="8">
    <source>
        <dbReference type="Proteomes" id="UP000762676"/>
    </source>
</evidence>
<evidence type="ECO:0000256" key="3">
    <source>
        <dbReference type="ARBA" id="ARBA00022692"/>
    </source>
</evidence>
<comment type="similarity">
    <text evidence="2">Belongs to the UPF0389 family.</text>
</comment>
<keyword evidence="3 6" id="KW-0812">Transmembrane</keyword>
<dbReference type="Pfam" id="PF06388">
    <property type="entry name" value="DUF1075"/>
    <property type="match status" value="1"/>
</dbReference>
<keyword evidence="4 6" id="KW-1133">Transmembrane helix</keyword>
<proteinExistence type="inferred from homology"/>
<evidence type="ECO:0000256" key="2">
    <source>
        <dbReference type="ARBA" id="ARBA00007363"/>
    </source>
</evidence>
<gene>
    <name evidence="7" type="ORF">ElyMa_001746200</name>
</gene>
<reference evidence="7 8" key="1">
    <citation type="journal article" date="2021" name="Elife">
        <title>Chloroplast acquisition without the gene transfer in kleptoplastic sea slugs, Plakobranchus ocellatus.</title>
        <authorList>
            <person name="Maeda T."/>
            <person name="Takahashi S."/>
            <person name="Yoshida T."/>
            <person name="Shimamura S."/>
            <person name="Takaki Y."/>
            <person name="Nagai Y."/>
            <person name="Toyoda A."/>
            <person name="Suzuki Y."/>
            <person name="Arimoto A."/>
            <person name="Ishii H."/>
            <person name="Satoh N."/>
            <person name="Nishiyama T."/>
            <person name="Hasebe M."/>
            <person name="Maruyama T."/>
            <person name="Minagawa J."/>
            <person name="Obokata J."/>
            <person name="Shigenobu S."/>
        </authorList>
    </citation>
    <scope>NUCLEOTIDE SEQUENCE [LARGE SCALE GENOMIC DNA]</scope>
</reference>
<evidence type="ECO:0000256" key="1">
    <source>
        <dbReference type="ARBA" id="ARBA00004167"/>
    </source>
</evidence>
<keyword evidence="5 6" id="KW-0472">Membrane</keyword>
<name>A0AAV4EA07_9GAST</name>
<dbReference type="EMBL" id="BMAT01003552">
    <property type="protein sequence ID" value="GFR57526.1"/>
    <property type="molecule type" value="Genomic_DNA"/>
</dbReference>
<dbReference type="AlphaFoldDB" id="A0AAV4EA07"/>
<dbReference type="Proteomes" id="UP000762676">
    <property type="component" value="Unassembled WGS sequence"/>
</dbReference>
<evidence type="ECO:0000256" key="4">
    <source>
        <dbReference type="ARBA" id="ARBA00022989"/>
    </source>
</evidence>